<feature type="signal peptide" evidence="1">
    <location>
        <begin position="1"/>
        <end position="20"/>
    </location>
</feature>
<feature type="chain" id="PRO_5007283834" evidence="1">
    <location>
        <begin position="21"/>
        <end position="220"/>
    </location>
</feature>
<evidence type="ECO:0000313" key="2">
    <source>
        <dbReference type="EMBL" id="JAP66534.1"/>
    </source>
</evidence>
<keyword evidence="1" id="KW-0732">Signal</keyword>
<dbReference type="InterPro" id="IPR012674">
    <property type="entry name" value="Calycin"/>
</dbReference>
<protein>
    <submittedName>
        <fullName evidence="2">Putative group ix salivary lipocalin</fullName>
    </submittedName>
</protein>
<name>A0A131XGA5_9ACAR</name>
<evidence type="ECO:0000256" key="1">
    <source>
        <dbReference type="SAM" id="SignalP"/>
    </source>
</evidence>
<dbReference type="Gene3D" id="2.40.128.20">
    <property type="match status" value="1"/>
</dbReference>
<dbReference type="EMBL" id="GEFH01002047">
    <property type="protein sequence ID" value="JAP66534.1"/>
    <property type="molecule type" value="mRNA"/>
</dbReference>
<accession>A0A131XGA5</accession>
<sequence>AMEFQRHLLLAAIFIVPCNGLCEHGTLSNKEVRSDSATYVKKMLCGNEALVVFMSNEGQNNHPICWRSQYGGTRIGGFQHNLTYYRLNSRGETEGGSWNIRNTTYRVSRMNNGATVGVRAYMGNGSRDADLFRVYNVYYASADCFIMGTPLSETTSFDKKHLNRGIYQKPPDSSRCLLWAPESSHSALRTCQEKYSRICSNVGISAYHYNETECRILAPL</sequence>
<feature type="non-terminal residue" evidence="2">
    <location>
        <position position="1"/>
    </location>
</feature>
<proteinExistence type="evidence at transcript level"/>
<dbReference type="AlphaFoldDB" id="A0A131XGA5"/>
<reference evidence="2" key="1">
    <citation type="journal article" date="2017" name="Ticks Tick Borne Dis.">
        <title>An insight into the sialome of Hyalomma excavatum.</title>
        <authorList>
            <person name="Ribeiro J.M."/>
            <person name="Slovak M."/>
            <person name="Francischetti I.M."/>
        </authorList>
    </citation>
    <scope>NUCLEOTIDE SEQUENCE</scope>
    <source>
        <strain evidence="2">Samish</strain>
        <tissue evidence="2">Salivary glands</tissue>
    </source>
</reference>
<organism evidence="2">
    <name type="scientific">Hyalomma excavatum</name>
    <dbReference type="NCBI Taxonomy" id="257692"/>
    <lineage>
        <taxon>Eukaryota</taxon>
        <taxon>Metazoa</taxon>
        <taxon>Ecdysozoa</taxon>
        <taxon>Arthropoda</taxon>
        <taxon>Chelicerata</taxon>
        <taxon>Arachnida</taxon>
        <taxon>Acari</taxon>
        <taxon>Parasitiformes</taxon>
        <taxon>Ixodida</taxon>
        <taxon>Ixodoidea</taxon>
        <taxon>Ixodidae</taxon>
        <taxon>Hyalomminae</taxon>
        <taxon>Hyalomma</taxon>
    </lineage>
</organism>